<keyword evidence="2" id="KW-0805">Transcription regulation</keyword>
<keyword evidence="3" id="KW-0238">DNA-binding</keyword>
<comment type="caution">
    <text evidence="5">The sequence shown here is derived from an EMBL/GenBank/DDBJ whole genome shotgun (WGS) entry which is preliminary data.</text>
</comment>
<evidence type="ECO:0000256" key="1">
    <source>
        <dbReference type="ARBA" id="ARBA00011046"/>
    </source>
</evidence>
<dbReference type="InterPro" id="IPR005650">
    <property type="entry name" value="BlaI_family"/>
</dbReference>
<comment type="similarity">
    <text evidence="1">Belongs to the BlaI transcriptional regulatory family.</text>
</comment>
<proteinExistence type="inferred from homology"/>
<evidence type="ECO:0000313" key="5">
    <source>
        <dbReference type="EMBL" id="MBC5717484.1"/>
    </source>
</evidence>
<reference evidence="5" key="1">
    <citation type="submission" date="2020-08" db="EMBL/GenBank/DDBJ databases">
        <title>Genome public.</title>
        <authorList>
            <person name="Liu C."/>
            <person name="Sun Q."/>
        </authorList>
    </citation>
    <scope>NUCLEOTIDE SEQUENCE</scope>
    <source>
        <strain evidence="5">BX5</strain>
    </source>
</reference>
<evidence type="ECO:0000256" key="4">
    <source>
        <dbReference type="ARBA" id="ARBA00023163"/>
    </source>
</evidence>
<dbReference type="Proteomes" id="UP000602260">
    <property type="component" value="Unassembled WGS sequence"/>
</dbReference>
<protein>
    <submittedName>
        <fullName evidence="5">BlaI/MecI/CopY family transcriptional regulator</fullName>
    </submittedName>
</protein>
<dbReference type="SUPFAM" id="SSF46785">
    <property type="entry name" value="Winged helix' DNA-binding domain"/>
    <property type="match status" value="1"/>
</dbReference>
<dbReference type="InterPro" id="IPR036388">
    <property type="entry name" value="WH-like_DNA-bd_sf"/>
</dbReference>
<keyword evidence="4" id="KW-0804">Transcription</keyword>
<dbReference type="RefSeq" id="WP_186878725.1">
    <property type="nucleotide sequence ID" value="NZ_JACOPN010000006.1"/>
</dbReference>
<dbReference type="PIRSF" id="PIRSF019455">
    <property type="entry name" value="CopR_AtkY"/>
    <property type="match status" value="1"/>
</dbReference>
<organism evidence="5 6">
    <name type="scientific">Flintibacter faecis</name>
    <dbReference type="NCBI Taxonomy" id="2763047"/>
    <lineage>
        <taxon>Bacteria</taxon>
        <taxon>Bacillati</taxon>
        <taxon>Bacillota</taxon>
        <taxon>Clostridia</taxon>
        <taxon>Eubacteriales</taxon>
        <taxon>Flintibacter</taxon>
    </lineage>
</organism>
<name>A0A8J6IWD1_9FIRM</name>
<dbReference type="GO" id="GO:0045892">
    <property type="term" value="P:negative regulation of DNA-templated transcription"/>
    <property type="evidence" value="ECO:0007669"/>
    <property type="project" value="InterPro"/>
</dbReference>
<accession>A0A8J6IWD1</accession>
<gene>
    <name evidence="5" type="ORF">H8S55_09150</name>
</gene>
<keyword evidence="6" id="KW-1185">Reference proteome</keyword>
<dbReference type="GO" id="GO:0003677">
    <property type="term" value="F:DNA binding"/>
    <property type="evidence" value="ECO:0007669"/>
    <property type="project" value="UniProtKB-KW"/>
</dbReference>
<dbReference type="InterPro" id="IPR036390">
    <property type="entry name" value="WH_DNA-bd_sf"/>
</dbReference>
<evidence type="ECO:0000256" key="2">
    <source>
        <dbReference type="ARBA" id="ARBA00023015"/>
    </source>
</evidence>
<dbReference type="AlphaFoldDB" id="A0A8J6IWD1"/>
<dbReference type="EMBL" id="JACOPN010000006">
    <property type="protein sequence ID" value="MBC5717484.1"/>
    <property type="molecule type" value="Genomic_DNA"/>
</dbReference>
<evidence type="ECO:0000313" key="6">
    <source>
        <dbReference type="Proteomes" id="UP000602260"/>
    </source>
</evidence>
<dbReference type="Gene3D" id="1.10.10.10">
    <property type="entry name" value="Winged helix-like DNA-binding domain superfamily/Winged helix DNA-binding domain"/>
    <property type="match status" value="1"/>
</dbReference>
<dbReference type="Gene3D" id="1.10.4040.10">
    <property type="entry name" value="Penicillinase repressor domain"/>
    <property type="match status" value="1"/>
</dbReference>
<sequence>MTRDVKRLPDAELAVMQALWACEAPAGRSDLEGVLQSTHPMAATTLLTLLSRLGDKGFVRSEKVGRSARYTPLVSQEDYLAGQSRRFLDQLCGGSLSTFANALCSSGLTRRELDELRDLLNGGKL</sequence>
<evidence type="ECO:0000256" key="3">
    <source>
        <dbReference type="ARBA" id="ARBA00023125"/>
    </source>
</evidence>
<dbReference type="Pfam" id="PF03965">
    <property type="entry name" value="Penicillinase_R"/>
    <property type="match status" value="1"/>
</dbReference>